<sequence length="87" mass="10096">MIAVEERESPKRQINPLGLADRVYVARYYEYDGPNTLGALFGKSKQTIESLMKTMKNSGEYDIYRNLTDEEYEKMINAAERSGKYDM</sequence>
<protein>
    <submittedName>
        <fullName evidence="1">Uncharacterized protein</fullName>
    </submittedName>
</protein>
<dbReference type="RefSeq" id="WP_213656671.1">
    <property type="nucleotide sequence ID" value="NZ_BOSL01000026.1"/>
</dbReference>
<evidence type="ECO:0000313" key="1">
    <source>
        <dbReference type="EMBL" id="GIP55921.1"/>
    </source>
</evidence>
<organism evidence="1 2">
    <name type="scientific">Paenibacillus vini</name>
    <dbReference type="NCBI Taxonomy" id="1476024"/>
    <lineage>
        <taxon>Bacteria</taxon>
        <taxon>Bacillati</taxon>
        <taxon>Bacillota</taxon>
        <taxon>Bacilli</taxon>
        <taxon>Bacillales</taxon>
        <taxon>Paenibacillaceae</taxon>
        <taxon>Paenibacillus</taxon>
    </lineage>
</organism>
<keyword evidence="2" id="KW-1185">Reference proteome</keyword>
<reference evidence="1 2" key="1">
    <citation type="submission" date="2021-03" db="EMBL/GenBank/DDBJ databases">
        <title>Antimicrobial resistance genes in bacteria isolated from Japanese honey, and their potential for conferring macrolide and lincosamide resistance in the American foulbrood pathogen Paenibacillus larvae.</title>
        <authorList>
            <person name="Okamoto M."/>
            <person name="Kumagai M."/>
            <person name="Kanamori H."/>
            <person name="Takamatsu D."/>
        </authorList>
    </citation>
    <scope>NUCLEOTIDE SEQUENCE [LARGE SCALE GENOMIC DNA]</scope>
    <source>
        <strain evidence="1 2">J42TS3</strain>
    </source>
</reference>
<gene>
    <name evidence="1" type="ORF">J42TS3_49560</name>
</gene>
<accession>A0ABQ4MIW7</accession>
<dbReference type="EMBL" id="BOSL01000026">
    <property type="protein sequence ID" value="GIP55921.1"/>
    <property type="molecule type" value="Genomic_DNA"/>
</dbReference>
<proteinExistence type="predicted"/>
<name>A0ABQ4MIW7_9BACL</name>
<comment type="caution">
    <text evidence="1">The sequence shown here is derived from an EMBL/GenBank/DDBJ whole genome shotgun (WGS) entry which is preliminary data.</text>
</comment>
<evidence type="ECO:0000313" key="2">
    <source>
        <dbReference type="Proteomes" id="UP000679992"/>
    </source>
</evidence>
<dbReference type="Proteomes" id="UP000679992">
    <property type="component" value="Unassembled WGS sequence"/>
</dbReference>